<evidence type="ECO:0000313" key="1">
    <source>
        <dbReference type="EMBL" id="PPB81951.1"/>
    </source>
</evidence>
<accession>A0A2P5K7B5</accession>
<sequence length="40" mass="4565">MAAKKILFLVCDFAEDYEAIVPFQAPEKPGHPLHRALIRE</sequence>
<dbReference type="AlphaFoldDB" id="A0A2P5K7B5"/>
<organism evidence="1 2">
    <name type="scientific">Mycetohabitans endofungorum</name>
    <dbReference type="NCBI Taxonomy" id="417203"/>
    <lineage>
        <taxon>Bacteria</taxon>
        <taxon>Pseudomonadati</taxon>
        <taxon>Pseudomonadota</taxon>
        <taxon>Betaproteobacteria</taxon>
        <taxon>Burkholderiales</taxon>
        <taxon>Burkholderiaceae</taxon>
        <taxon>Mycetohabitans</taxon>
    </lineage>
</organism>
<evidence type="ECO:0008006" key="3">
    <source>
        <dbReference type="Google" id="ProtNLM"/>
    </source>
</evidence>
<reference evidence="1 2" key="1">
    <citation type="submission" date="2018-01" db="EMBL/GenBank/DDBJ databases">
        <title>Genomic Encyclopedia of Type Strains, Phase III (KMG-III): the genomes of soil and plant-associated and newly described type strains.</title>
        <authorList>
            <person name="Whitman W."/>
        </authorList>
    </citation>
    <scope>NUCLEOTIDE SEQUENCE [LARGE SCALE GENOMIC DNA]</scope>
    <source>
        <strain evidence="1 2">HKI456</strain>
    </source>
</reference>
<comment type="caution">
    <text evidence="1">The sequence shown here is derived from an EMBL/GenBank/DDBJ whole genome shotgun (WGS) entry which is preliminary data.</text>
</comment>
<keyword evidence="2" id="KW-1185">Reference proteome</keyword>
<name>A0A2P5K7B5_9BURK</name>
<dbReference type="Proteomes" id="UP000243096">
    <property type="component" value="Unassembled WGS sequence"/>
</dbReference>
<protein>
    <recommendedName>
        <fullName evidence="3">DJ-1/PfpI family protein</fullName>
    </recommendedName>
</protein>
<dbReference type="EMBL" id="PRDW01000016">
    <property type="protein sequence ID" value="PPB81951.1"/>
    <property type="molecule type" value="Genomic_DNA"/>
</dbReference>
<evidence type="ECO:0000313" key="2">
    <source>
        <dbReference type="Proteomes" id="UP000243096"/>
    </source>
</evidence>
<proteinExistence type="predicted"/>
<gene>
    <name evidence="1" type="ORF">B0O95_1169</name>
</gene>